<feature type="region of interest" description="Disordered" evidence="1">
    <location>
        <begin position="380"/>
        <end position="407"/>
    </location>
</feature>
<dbReference type="EMBL" id="BQNB010018761">
    <property type="protein sequence ID" value="GJT77975.1"/>
    <property type="molecule type" value="Genomic_DNA"/>
</dbReference>
<evidence type="ECO:0000313" key="3">
    <source>
        <dbReference type="Proteomes" id="UP001151760"/>
    </source>
</evidence>
<accession>A0ABQ5GQN7</accession>
<reference evidence="2" key="2">
    <citation type="submission" date="2022-01" db="EMBL/GenBank/DDBJ databases">
        <authorList>
            <person name="Yamashiro T."/>
            <person name="Shiraishi A."/>
            <person name="Satake H."/>
            <person name="Nakayama K."/>
        </authorList>
    </citation>
    <scope>NUCLEOTIDE SEQUENCE</scope>
</reference>
<comment type="caution">
    <text evidence="2">The sequence shown here is derived from an EMBL/GenBank/DDBJ whole genome shotgun (WGS) entry which is preliminary data.</text>
</comment>
<gene>
    <name evidence="2" type="ORF">Tco_1044700</name>
</gene>
<protein>
    <submittedName>
        <fullName evidence="2">Uncharacterized protein</fullName>
    </submittedName>
</protein>
<reference evidence="2" key="1">
    <citation type="journal article" date="2022" name="Int. J. Mol. Sci.">
        <title>Draft Genome of Tanacetum Coccineum: Genomic Comparison of Closely Related Tanacetum-Family Plants.</title>
        <authorList>
            <person name="Yamashiro T."/>
            <person name="Shiraishi A."/>
            <person name="Nakayama K."/>
            <person name="Satake H."/>
        </authorList>
    </citation>
    <scope>NUCLEOTIDE SEQUENCE</scope>
</reference>
<organism evidence="2 3">
    <name type="scientific">Tanacetum coccineum</name>
    <dbReference type="NCBI Taxonomy" id="301880"/>
    <lineage>
        <taxon>Eukaryota</taxon>
        <taxon>Viridiplantae</taxon>
        <taxon>Streptophyta</taxon>
        <taxon>Embryophyta</taxon>
        <taxon>Tracheophyta</taxon>
        <taxon>Spermatophyta</taxon>
        <taxon>Magnoliopsida</taxon>
        <taxon>eudicotyledons</taxon>
        <taxon>Gunneridae</taxon>
        <taxon>Pentapetalae</taxon>
        <taxon>asterids</taxon>
        <taxon>campanulids</taxon>
        <taxon>Asterales</taxon>
        <taxon>Asteraceae</taxon>
        <taxon>Asteroideae</taxon>
        <taxon>Anthemideae</taxon>
        <taxon>Anthemidinae</taxon>
        <taxon>Tanacetum</taxon>
    </lineage>
</organism>
<evidence type="ECO:0000313" key="2">
    <source>
        <dbReference type="EMBL" id="GJT77975.1"/>
    </source>
</evidence>
<dbReference type="Proteomes" id="UP001151760">
    <property type="component" value="Unassembled WGS sequence"/>
</dbReference>
<sequence length="485" mass="54551">MNEDYYHEQNSCYDPNSFGFDQFQPPQYTVNHPLFNDQNDILNSQNELFNSQNKHMEQLTSIRDMIPVCYDDDDDEESSTPLKDINMSRLPPCVAITPDSPKTDSLIMEDEHLSTIPETELDEFIKSSVENLVPTPSESEDASDGVCDLPICDDFPKSHLVRFFNPLFDIDEDFTSSDESFFEEDVPNENFKIFSNPLFDLDEEITSTKVDQIDDEVLENTNSIPPGIKYPGFNAESNLLESLLHQDTSINDSQKIDSLLDEFAGELTLLKSIPSGIDDDNLDSEGEIHPFERLLYDNSSLCPLEDSNSDVSDAITESFSPSPIPVEDSDSLMEEIDLFLTPDDSMPPGIETDDYDSEGDILFFEELLTDDSLSLPEHESFHFESDYDPSSPRPPAKPPDDDEIEPDTGLLTTKVVGDISEHYVLIPRLLPTQPTLCPVIQTLLPFSSENIDKDCPDFEASRAHGFCPPITRSSHPQLYLGNPIS</sequence>
<proteinExistence type="predicted"/>
<name>A0ABQ5GQN7_9ASTR</name>
<keyword evidence="3" id="KW-1185">Reference proteome</keyword>
<evidence type="ECO:0000256" key="1">
    <source>
        <dbReference type="SAM" id="MobiDB-lite"/>
    </source>
</evidence>